<name>A0A060N5Z6_CLOBO</name>
<dbReference type="Proteomes" id="UP000054164">
    <property type="component" value="Unassembled WGS sequence"/>
</dbReference>
<dbReference type="RefSeq" id="WP_154219154.1">
    <property type="nucleotide sequence ID" value="NZ_BA000058.1"/>
</dbReference>
<dbReference type="HOGENOM" id="CLU_3151172_0_0_9"/>
<accession>A0A060N5Z6</accession>
<proteinExistence type="predicted"/>
<reference evidence="1" key="1">
    <citation type="submission" date="2013-10" db="EMBL/GenBank/DDBJ databases">
        <title>Draft genome sequence of Clostridium botulinum type B strain Osaka05.</title>
        <authorList>
            <person name="Sakaguchi Y."/>
            <person name="Hosomi K."/>
            <person name="Uchiyama J."/>
            <person name="Ogura Y."/>
            <person name="Sakaguchi M."/>
            <person name="Kohda T."/>
            <person name="Mukamoto M."/>
            <person name="Misawa N."/>
            <person name="Matsuzaki S."/>
            <person name="Hayashi T."/>
            <person name="Kozaki S."/>
        </authorList>
    </citation>
    <scope>NUCLEOTIDE SEQUENCE</scope>
    <source>
        <strain evidence="1">Osaka05</strain>
    </source>
</reference>
<sequence>MRKISAILKTQASHQFKQKRQEIIKRTLKQNSTSNKNFQEYLGLYKLA</sequence>
<organism evidence="1">
    <name type="scientific">Clostridium botulinum B str. Osaka05</name>
    <dbReference type="NCBI Taxonomy" id="1407017"/>
    <lineage>
        <taxon>Bacteria</taxon>
        <taxon>Bacillati</taxon>
        <taxon>Bacillota</taxon>
        <taxon>Clostridia</taxon>
        <taxon>Eubacteriales</taxon>
        <taxon>Clostridiaceae</taxon>
        <taxon>Clostridium</taxon>
    </lineage>
</organism>
<evidence type="ECO:0000313" key="1">
    <source>
        <dbReference type="EMBL" id="BAO04980.1"/>
    </source>
</evidence>
<gene>
    <name evidence="1" type="ORF">CBO05P1_261</name>
</gene>
<dbReference type="EMBL" id="BA000058">
    <property type="protein sequence ID" value="BAO04980.1"/>
    <property type="molecule type" value="Genomic_DNA"/>
</dbReference>
<dbReference type="AlphaFoldDB" id="A0A060N5Z6"/>
<protein>
    <submittedName>
        <fullName evidence="1">Uncharacterized protein</fullName>
    </submittedName>
</protein>